<comment type="caution">
    <text evidence="1">The sequence shown here is derived from an EMBL/GenBank/DDBJ whole genome shotgun (WGS) entry which is preliminary data.</text>
</comment>
<name>A0A9P6TAB9_9BASI</name>
<keyword evidence="2" id="KW-1185">Reference proteome</keyword>
<dbReference type="AlphaFoldDB" id="A0A9P6TAB9"/>
<proteinExistence type="predicted"/>
<dbReference type="EMBL" id="MU167284">
    <property type="protein sequence ID" value="KAG0145011.1"/>
    <property type="molecule type" value="Genomic_DNA"/>
</dbReference>
<evidence type="ECO:0000313" key="2">
    <source>
        <dbReference type="Proteomes" id="UP000886653"/>
    </source>
</evidence>
<evidence type="ECO:0000313" key="1">
    <source>
        <dbReference type="EMBL" id="KAG0145011.1"/>
    </source>
</evidence>
<accession>A0A9P6TAB9</accession>
<reference evidence="1" key="1">
    <citation type="submission" date="2013-11" db="EMBL/GenBank/DDBJ databases">
        <title>Genome sequence of the fusiform rust pathogen reveals effectors for host alternation and coevolution with pine.</title>
        <authorList>
            <consortium name="DOE Joint Genome Institute"/>
            <person name="Smith K."/>
            <person name="Pendleton A."/>
            <person name="Kubisiak T."/>
            <person name="Anderson C."/>
            <person name="Salamov A."/>
            <person name="Aerts A."/>
            <person name="Riley R."/>
            <person name="Clum A."/>
            <person name="Lindquist E."/>
            <person name="Ence D."/>
            <person name="Campbell M."/>
            <person name="Kronenberg Z."/>
            <person name="Feau N."/>
            <person name="Dhillon B."/>
            <person name="Hamelin R."/>
            <person name="Burleigh J."/>
            <person name="Smith J."/>
            <person name="Yandell M."/>
            <person name="Nelson C."/>
            <person name="Grigoriev I."/>
            <person name="Davis J."/>
        </authorList>
    </citation>
    <scope>NUCLEOTIDE SEQUENCE</scope>
    <source>
        <strain evidence="1">G11</strain>
    </source>
</reference>
<gene>
    <name evidence="1" type="ORF">CROQUDRAFT_46374</name>
</gene>
<dbReference type="Gene3D" id="3.40.50.2000">
    <property type="entry name" value="Glycogen Phosphorylase B"/>
    <property type="match status" value="1"/>
</dbReference>
<organism evidence="1 2">
    <name type="scientific">Cronartium quercuum f. sp. fusiforme G11</name>
    <dbReference type="NCBI Taxonomy" id="708437"/>
    <lineage>
        <taxon>Eukaryota</taxon>
        <taxon>Fungi</taxon>
        <taxon>Dikarya</taxon>
        <taxon>Basidiomycota</taxon>
        <taxon>Pucciniomycotina</taxon>
        <taxon>Pucciniomycetes</taxon>
        <taxon>Pucciniales</taxon>
        <taxon>Coleosporiaceae</taxon>
        <taxon>Cronartium</taxon>
    </lineage>
</organism>
<dbReference type="Proteomes" id="UP000886653">
    <property type="component" value="Unassembled WGS sequence"/>
</dbReference>
<protein>
    <submittedName>
        <fullName evidence="1">Uncharacterized protein</fullName>
    </submittedName>
</protein>
<sequence length="77" mass="8370">GHKFTIAMHPEFKNLVEKEDIKFADIGGSPTELVGHCVESGECPPAKFSKGHSPRKIAILSCCLCYAFLVSCLSPTF</sequence>
<feature type="non-terminal residue" evidence="1">
    <location>
        <position position="1"/>
    </location>
</feature>